<reference evidence="1 2" key="1">
    <citation type="submission" date="2016-11" db="EMBL/GenBank/DDBJ databases">
        <title>Whole genomes of Flavobacteriaceae.</title>
        <authorList>
            <person name="Stine C."/>
            <person name="Li C."/>
            <person name="Tadesse D."/>
        </authorList>
    </citation>
    <scope>NUCLEOTIDE SEQUENCE [LARGE SCALE GENOMIC DNA]</scope>
    <source>
        <strain evidence="1 2">CCUG 60112</strain>
    </source>
</reference>
<evidence type="ECO:0008006" key="3">
    <source>
        <dbReference type="Google" id="ProtNLM"/>
    </source>
</evidence>
<gene>
    <name evidence="1" type="ORF">B0A81_13180</name>
</gene>
<dbReference type="RefSeq" id="WP_089058464.1">
    <property type="nucleotide sequence ID" value="NZ_MUHD01000024.1"/>
</dbReference>
<evidence type="ECO:0000313" key="1">
    <source>
        <dbReference type="EMBL" id="OXB06646.1"/>
    </source>
</evidence>
<dbReference type="Proteomes" id="UP000198381">
    <property type="component" value="Unassembled WGS sequence"/>
</dbReference>
<protein>
    <recommendedName>
        <fullName evidence="3">Lipoprotein</fullName>
    </recommendedName>
</protein>
<sequence length="164" mass="19408">MKRKIIYLLVVLFFLSCKKKETKDIKEVKIAKQESDSRDVDQDEVVTMNAIRTNYDALVNRVKKKGDEDAYLELFYDFKESAIEVRTDSVMVYAKIMALQHNYERGYYDYLQALYEKDNVDYSDSSKIDISKLDKVSKKPIEDWLKLMLDKKIMTKKDFDAIKI</sequence>
<comment type="caution">
    <text evidence="1">The sequence shown here is derived from an EMBL/GenBank/DDBJ whole genome shotgun (WGS) entry which is preliminary data.</text>
</comment>
<keyword evidence="2" id="KW-1185">Reference proteome</keyword>
<organism evidence="1 2">
    <name type="scientific">Flavobacterium plurextorum</name>
    <dbReference type="NCBI Taxonomy" id="1114867"/>
    <lineage>
        <taxon>Bacteria</taxon>
        <taxon>Pseudomonadati</taxon>
        <taxon>Bacteroidota</taxon>
        <taxon>Flavobacteriia</taxon>
        <taxon>Flavobacteriales</taxon>
        <taxon>Flavobacteriaceae</taxon>
        <taxon>Flavobacterium</taxon>
    </lineage>
</organism>
<proteinExistence type="predicted"/>
<dbReference type="PROSITE" id="PS51257">
    <property type="entry name" value="PROKAR_LIPOPROTEIN"/>
    <property type="match status" value="1"/>
</dbReference>
<evidence type="ECO:0000313" key="2">
    <source>
        <dbReference type="Proteomes" id="UP000198381"/>
    </source>
</evidence>
<name>A0ABX4CU91_9FLAO</name>
<accession>A0ABX4CU91</accession>
<dbReference type="EMBL" id="MUHD01000024">
    <property type="protein sequence ID" value="OXB06646.1"/>
    <property type="molecule type" value="Genomic_DNA"/>
</dbReference>